<comment type="caution">
    <text evidence="1">The sequence shown here is derived from an EMBL/GenBank/DDBJ whole genome shotgun (WGS) entry which is preliminary data.</text>
</comment>
<dbReference type="EMBL" id="JAHDVG010000463">
    <property type="protein sequence ID" value="KAH1186355.1"/>
    <property type="molecule type" value="Genomic_DNA"/>
</dbReference>
<gene>
    <name evidence="1" type="ORF">KIL84_019104</name>
</gene>
<accession>A0A9D3XWC8</accession>
<proteinExistence type="predicted"/>
<organism evidence="1 2">
    <name type="scientific">Mauremys mutica</name>
    <name type="common">yellowpond turtle</name>
    <dbReference type="NCBI Taxonomy" id="74926"/>
    <lineage>
        <taxon>Eukaryota</taxon>
        <taxon>Metazoa</taxon>
        <taxon>Chordata</taxon>
        <taxon>Craniata</taxon>
        <taxon>Vertebrata</taxon>
        <taxon>Euteleostomi</taxon>
        <taxon>Archelosauria</taxon>
        <taxon>Testudinata</taxon>
        <taxon>Testudines</taxon>
        <taxon>Cryptodira</taxon>
        <taxon>Durocryptodira</taxon>
        <taxon>Testudinoidea</taxon>
        <taxon>Geoemydidae</taxon>
        <taxon>Geoemydinae</taxon>
        <taxon>Mauremys</taxon>
    </lineage>
</organism>
<evidence type="ECO:0000313" key="1">
    <source>
        <dbReference type="EMBL" id="KAH1186355.1"/>
    </source>
</evidence>
<reference evidence="1" key="1">
    <citation type="submission" date="2021-09" db="EMBL/GenBank/DDBJ databases">
        <title>The genome of Mauremys mutica provides insights into the evolution of semi-aquatic lifestyle.</title>
        <authorList>
            <person name="Gong S."/>
            <person name="Gao Y."/>
        </authorList>
    </citation>
    <scope>NUCLEOTIDE SEQUENCE</scope>
    <source>
        <strain evidence="1">MM-2020</strain>
        <tissue evidence="1">Muscle</tissue>
    </source>
</reference>
<dbReference type="Proteomes" id="UP000827986">
    <property type="component" value="Unassembled WGS sequence"/>
</dbReference>
<sequence length="127" mass="14480">MDRCCLHLPYAQTLKTTLGKKNYNPIMVAHRVPPKSILSLSIIKVTDCSHIPPHHFQYPWPEDSSALPLTQPTEFCTEMVQTGTSRYTCTYPLIHMQGLRSPHITITAPSNCSKLFLHYLLHLHLSQ</sequence>
<evidence type="ECO:0000313" key="2">
    <source>
        <dbReference type="Proteomes" id="UP000827986"/>
    </source>
</evidence>
<keyword evidence="2" id="KW-1185">Reference proteome</keyword>
<dbReference type="AlphaFoldDB" id="A0A9D3XWC8"/>
<protein>
    <submittedName>
        <fullName evidence="1">Uncharacterized protein</fullName>
    </submittedName>
</protein>
<name>A0A9D3XWC8_9SAUR</name>